<sequence>MAAAETTDDVHLAPRVKKTDHFGAAAARPVRAEEPVEARFHERPHDAPDGAGQDRGLTYEIVN</sequence>
<protein>
    <submittedName>
        <fullName evidence="2">Uncharacterized protein</fullName>
    </submittedName>
</protein>
<gene>
    <name evidence="2" type="ORF">AC230_14075</name>
</gene>
<dbReference type="RefSeq" id="WP_049716513.1">
    <property type="nucleotide sequence ID" value="NZ_LFXA01000009.1"/>
</dbReference>
<evidence type="ECO:0000313" key="3">
    <source>
        <dbReference type="Proteomes" id="UP000037288"/>
    </source>
</evidence>
<dbReference type="PATRIC" id="fig|1678637.3.peg.3035"/>
<reference evidence="3" key="1">
    <citation type="submission" date="2015-07" db="EMBL/GenBank/DDBJ databases">
        <title>Draft genome sequence of Streptomyces sp. CMAA 1322, a bacterium isolated from Caatinga biome, from dry forest semiarid of Brazil.</title>
        <authorList>
            <person name="Santos S.N."/>
            <person name="Gacesa R."/>
            <person name="Taketani R.G."/>
            <person name="Long P.F."/>
            <person name="Melo I.S."/>
        </authorList>
    </citation>
    <scope>NUCLEOTIDE SEQUENCE [LARGE SCALE GENOMIC DNA]</scope>
    <source>
        <strain evidence="3">CMAA 1322</strain>
    </source>
</reference>
<organism evidence="2 3">
    <name type="scientific">Streptomyces caatingaensis</name>
    <dbReference type="NCBI Taxonomy" id="1678637"/>
    <lineage>
        <taxon>Bacteria</taxon>
        <taxon>Bacillati</taxon>
        <taxon>Actinomycetota</taxon>
        <taxon>Actinomycetes</taxon>
        <taxon>Kitasatosporales</taxon>
        <taxon>Streptomycetaceae</taxon>
        <taxon>Streptomyces</taxon>
    </lineage>
</organism>
<feature type="compositionally biased region" description="Basic and acidic residues" evidence="1">
    <location>
        <begin position="8"/>
        <end position="21"/>
    </location>
</feature>
<accession>A0A0K9XDJ6</accession>
<comment type="caution">
    <text evidence="2">The sequence shown here is derived from an EMBL/GenBank/DDBJ whole genome shotgun (WGS) entry which is preliminary data.</text>
</comment>
<dbReference type="Proteomes" id="UP000037288">
    <property type="component" value="Unassembled WGS sequence"/>
</dbReference>
<evidence type="ECO:0000313" key="2">
    <source>
        <dbReference type="EMBL" id="KNB51509.1"/>
    </source>
</evidence>
<proteinExistence type="predicted"/>
<keyword evidence="3" id="KW-1185">Reference proteome</keyword>
<dbReference type="EMBL" id="LFXA01000009">
    <property type="protein sequence ID" value="KNB51509.1"/>
    <property type="molecule type" value="Genomic_DNA"/>
</dbReference>
<dbReference type="AlphaFoldDB" id="A0A0K9XDJ6"/>
<feature type="compositionally biased region" description="Basic and acidic residues" evidence="1">
    <location>
        <begin position="30"/>
        <end position="48"/>
    </location>
</feature>
<name>A0A0K9XDJ6_9ACTN</name>
<dbReference type="STRING" id="1678637.AC230_14075"/>
<feature type="region of interest" description="Disordered" evidence="1">
    <location>
        <begin position="1"/>
        <end position="63"/>
    </location>
</feature>
<evidence type="ECO:0000256" key="1">
    <source>
        <dbReference type="SAM" id="MobiDB-lite"/>
    </source>
</evidence>